<dbReference type="InParanoid" id="A0A059CP73"/>
<dbReference type="InterPro" id="IPR027417">
    <property type="entry name" value="P-loop_NTPase"/>
</dbReference>
<accession>A0A059CP73</accession>
<dbReference type="SMART" id="SM00173">
    <property type="entry name" value="RAS"/>
    <property type="match status" value="1"/>
</dbReference>
<dbReference type="GO" id="GO:0005634">
    <property type="term" value="C:nucleus"/>
    <property type="evidence" value="ECO:0000318"/>
    <property type="project" value="GO_Central"/>
</dbReference>
<dbReference type="InterPro" id="IPR001806">
    <property type="entry name" value="Small_GTPase"/>
</dbReference>
<dbReference type="EMBL" id="KK198755">
    <property type="protein sequence ID" value="KCW79966.1"/>
    <property type="molecule type" value="Genomic_DNA"/>
</dbReference>
<evidence type="ECO:0000256" key="5">
    <source>
        <dbReference type="ARBA" id="ARBA00024659"/>
    </source>
</evidence>
<proteinExistence type="predicted"/>
<keyword evidence="3" id="KW-0653">Protein transport</keyword>
<evidence type="ECO:0000313" key="6">
    <source>
        <dbReference type="EMBL" id="KCW79966.1"/>
    </source>
</evidence>
<comment type="function">
    <text evidence="5">GTP-binding protein involved in nucleocytoplasmic transport. Required for the import of protein into the nucleus and also for RNA export. Involved in chromatin condensation and control of cell cycle.</text>
</comment>
<protein>
    <recommendedName>
        <fullName evidence="7">GTP-binding nuclear protein</fullName>
    </recommendedName>
</protein>
<evidence type="ECO:0000256" key="1">
    <source>
        <dbReference type="ARBA" id="ARBA00022448"/>
    </source>
</evidence>
<dbReference type="Pfam" id="PF00071">
    <property type="entry name" value="Ras"/>
    <property type="match status" value="1"/>
</dbReference>
<dbReference type="GO" id="GO:0005525">
    <property type="term" value="F:GTP binding"/>
    <property type="evidence" value="ECO:0007669"/>
    <property type="project" value="UniProtKB-KW"/>
</dbReference>
<dbReference type="Gene3D" id="3.40.50.300">
    <property type="entry name" value="P-loop containing nucleotide triphosphate hydrolases"/>
    <property type="match status" value="1"/>
</dbReference>
<dbReference type="SMART" id="SM00176">
    <property type="entry name" value="RAN"/>
    <property type="match status" value="1"/>
</dbReference>
<name>A0A059CP73_EUCGR</name>
<evidence type="ECO:0000256" key="4">
    <source>
        <dbReference type="ARBA" id="ARBA00023134"/>
    </source>
</evidence>
<dbReference type="SMART" id="SM00175">
    <property type="entry name" value="RAB"/>
    <property type="match status" value="1"/>
</dbReference>
<reference evidence="6" key="1">
    <citation type="submission" date="2013-07" db="EMBL/GenBank/DDBJ databases">
        <title>The genome of Eucalyptus grandis.</title>
        <authorList>
            <person name="Schmutz J."/>
            <person name="Hayes R."/>
            <person name="Myburg A."/>
            <person name="Tuskan G."/>
            <person name="Grattapaglia D."/>
            <person name="Rokhsar D.S."/>
        </authorList>
    </citation>
    <scope>NUCLEOTIDE SEQUENCE</scope>
    <source>
        <tissue evidence="6">Leaf extractions</tissue>
    </source>
</reference>
<sequence>SSCSRCCWVFLNLDSFCDSSRAFGSWSDVVSFGGSGADRSGYALPNRPMFDDPRFKLLIVGDKGTGKTTFLKRLIPEEFEEKYERKRRGNACSFPFLFFFDVIRISYCLVCTNLLVLSLRITATTDVEPHSLNFSTNRGGTIWFDCLDTPGQVLRDGYYIGVQCAIIMFDVTAGSSYTNVPVWHRDLCRACENIPIVLCGNKVDVQNRQVQARQVTFRRKKNLQYYEISAKSKYNLEKPLLYLLIICCGKRRDPNLHFVEFPALATPAVHMDFDPQQQEPNLHVVESPALTPPEVHMDFAPQQQHEAELAEAAIQPLPDGAGKAVFRFGDGSGHSRRQVVSACILAILEFYIGDGRCFHFFGFAKLHNCFRLIYQIDLNFGKNVLIVNSIHILLDNCGTWMLLRVLNRRVGSKMFRPKLIHLICIDPFLCNTILIICTQPDLYCRTASI</sequence>
<dbReference type="PANTHER" id="PTHR24071:SF42">
    <property type="entry name" value="GTP-BINDING NUCLEAR PROTEIN RAN-1-RELATED"/>
    <property type="match status" value="1"/>
</dbReference>
<keyword evidence="4" id="KW-0342">GTP-binding</keyword>
<dbReference type="GO" id="GO:0000054">
    <property type="term" value="P:ribosomal subunit export from nucleus"/>
    <property type="evidence" value="ECO:0000318"/>
    <property type="project" value="GO_Central"/>
</dbReference>
<dbReference type="InterPro" id="IPR002041">
    <property type="entry name" value="Ran_GTPase"/>
</dbReference>
<dbReference type="PROSITE" id="PS51419">
    <property type="entry name" value="RAB"/>
    <property type="match status" value="1"/>
</dbReference>
<dbReference type="GO" id="GO:0005737">
    <property type="term" value="C:cytoplasm"/>
    <property type="evidence" value="ECO:0000318"/>
    <property type="project" value="GO_Central"/>
</dbReference>
<dbReference type="PRINTS" id="PR00449">
    <property type="entry name" value="RASTRNSFRMNG"/>
</dbReference>
<dbReference type="PROSITE" id="PS51418">
    <property type="entry name" value="RAN"/>
    <property type="match status" value="1"/>
</dbReference>
<feature type="non-terminal residue" evidence="6">
    <location>
        <position position="1"/>
    </location>
</feature>
<dbReference type="PANTHER" id="PTHR24071">
    <property type="entry name" value="RAN GTPASE"/>
    <property type="match status" value="1"/>
</dbReference>
<dbReference type="GO" id="GO:0006606">
    <property type="term" value="P:protein import into nucleus"/>
    <property type="evidence" value="ECO:0000318"/>
    <property type="project" value="GO_Central"/>
</dbReference>
<keyword evidence="2" id="KW-0547">Nucleotide-binding</keyword>
<dbReference type="PROSITE" id="PS51421">
    <property type="entry name" value="RAS"/>
    <property type="match status" value="1"/>
</dbReference>
<dbReference type="SUPFAM" id="SSF52540">
    <property type="entry name" value="P-loop containing nucleoside triphosphate hydrolases"/>
    <property type="match status" value="1"/>
</dbReference>
<dbReference type="AlphaFoldDB" id="A0A059CP73"/>
<dbReference type="GO" id="GO:0003924">
    <property type="term" value="F:GTPase activity"/>
    <property type="evidence" value="ECO:0000318"/>
    <property type="project" value="GO_Central"/>
</dbReference>
<organism evidence="6">
    <name type="scientific">Eucalyptus grandis</name>
    <name type="common">Flooded gum</name>
    <dbReference type="NCBI Taxonomy" id="71139"/>
    <lineage>
        <taxon>Eukaryota</taxon>
        <taxon>Viridiplantae</taxon>
        <taxon>Streptophyta</taxon>
        <taxon>Embryophyta</taxon>
        <taxon>Tracheophyta</taxon>
        <taxon>Spermatophyta</taxon>
        <taxon>Magnoliopsida</taxon>
        <taxon>eudicotyledons</taxon>
        <taxon>Gunneridae</taxon>
        <taxon>Pentapetalae</taxon>
        <taxon>rosids</taxon>
        <taxon>malvids</taxon>
        <taxon>Myrtales</taxon>
        <taxon>Myrtaceae</taxon>
        <taxon>Myrtoideae</taxon>
        <taxon>Eucalypteae</taxon>
        <taxon>Eucalyptus</taxon>
    </lineage>
</organism>
<dbReference type="Gramene" id="KCW79966">
    <property type="protein sequence ID" value="KCW79966"/>
    <property type="gene ID" value="EUGRSUZ_C01295"/>
</dbReference>
<gene>
    <name evidence="6" type="ORF">EUGRSUZ_C01295</name>
</gene>
<keyword evidence="1" id="KW-0813">Transport</keyword>
<evidence type="ECO:0000256" key="3">
    <source>
        <dbReference type="ARBA" id="ARBA00022927"/>
    </source>
</evidence>
<dbReference type="STRING" id="71139.A0A059CP73"/>
<evidence type="ECO:0000256" key="2">
    <source>
        <dbReference type="ARBA" id="ARBA00022741"/>
    </source>
</evidence>
<evidence type="ECO:0008006" key="7">
    <source>
        <dbReference type="Google" id="ProtNLM"/>
    </source>
</evidence>